<dbReference type="Proteomes" id="UP000030764">
    <property type="component" value="Unassembled WGS sequence"/>
</dbReference>
<feature type="non-terminal residue" evidence="16">
    <location>
        <position position="447"/>
    </location>
</feature>
<proteinExistence type="inferred from homology"/>
<evidence type="ECO:0000256" key="8">
    <source>
        <dbReference type="ARBA" id="ARBA00022692"/>
    </source>
</evidence>
<evidence type="ECO:0000256" key="1">
    <source>
        <dbReference type="ARBA" id="ARBA00004477"/>
    </source>
</evidence>
<dbReference type="EC" id="2.4.1.256" evidence="4"/>
<organism evidence="16">
    <name type="scientific">Trichuris suis</name>
    <name type="common">pig whipworm</name>
    <dbReference type="NCBI Taxonomy" id="68888"/>
    <lineage>
        <taxon>Eukaryota</taxon>
        <taxon>Metazoa</taxon>
        <taxon>Ecdysozoa</taxon>
        <taxon>Nematoda</taxon>
        <taxon>Enoplea</taxon>
        <taxon>Dorylaimia</taxon>
        <taxon>Trichinellida</taxon>
        <taxon>Trichuridae</taxon>
        <taxon>Trichuris</taxon>
    </lineage>
</organism>
<feature type="transmembrane region" description="Helical" evidence="14">
    <location>
        <begin position="368"/>
        <end position="387"/>
    </location>
</feature>
<evidence type="ECO:0000256" key="10">
    <source>
        <dbReference type="ARBA" id="ARBA00022989"/>
    </source>
</evidence>
<feature type="transmembrane region" description="Helical" evidence="14">
    <location>
        <begin position="7"/>
        <end position="27"/>
    </location>
</feature>
<feature type="transmembrane region" description="Helical" evidence="14">
    <location>
        <begin position="258"/>
        <end position="279"/>
    </location>
</feature>
<comment type="pathway">
    <text evidence="2">Protein modification; protein glycosylation.</text>
</comment>
<gene>
    <name evidence="15" type="ORF">M513_02146</name>
    <name evidence="16" type="ORF">M514_02146</name>
</gene>
<feature type="transmembrane region" description="Helical" evidence="14">
    <location>
        <begin position="229"/>
        <end position="251"/>
    </location>
</feature>
<evidence type="ECO:0000256" key="2">
    <source>
        <dbReference type="ARBA" id="ARBA00004922"/>
    </source>
</evidence>
<evidence type="ECO:0000313" key="17">
    <source>
        <dbReference type="Proteomes" id="UP000030764"/>
    </source>
</evidence>
<evidence type="ECO:0000313" key="15">
    <source>
        <dbReference type="EMBL" id="KFD56889.1"/>
    </source>
</evidence>
<dbReference type="InterPro" id="IPR016900">
    <property type="entry name" value="Alg10"/>
</dbReference>
<sequence>MIGYLNSVKLFFLVGLAATSVAIQLLFNKAVPFPFIDEKFHFDQLHNYCDGNFTYWNAKITTPPGLYVLSLAYVRGLSLLFGSDSCSLPTVRFFNVIATLLLFNVSYAVTKDVSLTRFRRALNALNCTIFPIFYFSTFLYYTDCCSLLLLSCCYVMAKAKQPMYSALFALLSVCVRQSNVVWVVFTAAIYFLESFEGYVKQQRFSYYDGKWSNLLISKLFWHDVILPELNYALVVLLFLSFAYMNGGFALGDRQAHQVCLHISQLFYCVAVILLLGWPVLLSRSRVLSFAKSLYANKALYALVILLMTVCIRSFTFVHPYLLADNRHLTFYIWRRWFAVHYLCRFLFIPVYIFAFYCITCKLRRYGAMWKSVFWICLAACCIPNRLLEMRYFIVPFYTWRIHCPTPRTNKLVLEFFFHALINAALLLIFLLKTFRWADELEPQRIIL</sequence>
<comment type="function">
    <text evidence="12">Dol-P-Glc:Glc(2)Man(9)GlcNAc(2)-PP-Dol alpha-1,2-glucosyltransferase that operates in the biosynthetic pathway of dolichol-linked oligosaccharides, the glycan precursors employed in protein asparagine (N)-glycosylation. The assembly of dolichol-linked oligosaccharides begins on the cytosolic side of the endoplasmic reticulum membrane and finishes in its lumen. The sequential addition of sugars to dolichol pyrophosphate produces dolichol-linked oligosaccharides containing fourteen sugars, including two GlcNAcs, nine mannoses and three glucoses. Once assembled, the oligosaccharide is transferred from the lipid to nascent proteins by oligosaccharyltransferases. In the lumen of the endoplasmic reticulum, adds the third and last glucose residue from dolichyl phosphate glucose (Dol-P-Glc) onto the lipid-linked oligosaccharide intermediate Glc(2)Man(9)GlcNAc(2)-PP-Dol to produce Glc(3)Man(9)GlcNAc(2)-PP-Dol.</text>
</comment>
<comment type="catalytic activity">
    <reaction evidence="13">
        <text>an alpha-D-Glc-(1-&gt;3)-alpha-D-Glc-(1-&gt;3)-alpha-D-Man-(1-&gt;2)-alpha-D-Man-(1-&gt;2)-alpha-D-Man-(1-&gt;3)-[alpha-D-Man-(1-&gt;2)-alpha-D-Man-(1-&gt;3)-[alpha-D-Man-(1-&gt;2)-alpha-D-Man-(1-&gt;6)]-alpha-D-Man-(1-&gt;6)]-beta-D-Man-(1-&gt;4)-beta-D-GlcNAc-(1-&gt;4)-alpha-D-GlcNAc-diphospho-di-trans,poly-cis-dolichol + a di-trans,poly-cis-dolichyl beta-D-glucosyl phosphate = a alpha-D-Glc-(1-&gt;2)-alpha-D-Glc-(1-&gt;3)-alpha-D-Glc-(1-&gt;3)-alpha-D-Man-(1-&gt;2)-alpha-D-Man-(1-&gt;2)-alpha-D-Man-(1-&gt;3)-[alpha-D-Man-(1-&gt;2)-alpha-D-Man-(1-&gt;3)-[alpha-D-Man-(1-&gt;2)-alpha-D-Man-(1-&gt;6)]-alpha-D-Man-(1-&gt;6)]-beta-D-Man-(1-&gt;4)-beta-D-GlcNAc-(1-&gt;4)-alpha-D-GlcNAc-diphospho-di-trans,poly-cis-dolichol + a di-trans,poly-cis-dolichyl phosphate + H(+)</text>
        <dbReference type="Rhea" id="RHEA:29543"/>
        <dbReference type="Rhea" id="RHEA-COMP:19498"/>
        <dbReference type="Rhea" id="RHEA-COMP:19502"/>
        <dbReference type="Rhea" id="RHEA-COMP:19512"/>
        <dbReference type="Rhea" id="RHEA-COMP:19522"/>
        <dbReference type="ChEBI" id="CHEBI:15378"/>
        <dbReference type="ChEBI" id="CHEBI:57525"/>
        <dbReference type="ChEBI" id="CHEBI:57683"/>
        <dbReference type="ChEBI" id="CHEBI:132522"/>
        <dbReference type="ChEBI" id="CHEBI:132523"/>
        <dbReference type="EC" id="2.4.1.256"/>
    </reaction>
    <physiologicalReaction direction="left-to-right" evidence="13">
        <dbReference type="Rhea" id="RHEA:29544"/>
    </physiologicalReaction>
</comment>
<dbReference type="AlphaFoldDB" id="A0A085N9H9"/>
<dbReference type="Proteomes" id="UP000030758">
    <property type="component" value="Unassembled WGS sequence"/>
</dbReference>
<dbReference type="PANTHER" id="PTHR12989">
    <property type="entry name" value="ALPHA-1,2-GLUCOSYLTRANSFERASE ALG10"/>
    <property type="match status" value="1"/>
</dbReference>
<protein>
    <recommendedName>
        <fullName evidence="5">Dol-P-Glc:Glc(2)Man(9)GlcNAc(2)-PP-Dol alpha-1,2-glucosyltransferase</fullName>
        <ecNumber evidence="4">2.4.1.256</ecNumber>
    </recommendedName>
</protein>
<feature type="transmembrane region" description="Helical" evidence="14">
    <location>
        <begin position="129"/>
        <end position="155"/>
    </location>
</feature>
<keyword evidence="17" id="KW-1185">Reference proteome</keyword>
<evidence type="ECO:0000256" key="9">
    <source>
        <dbReference type="ARBA" id="ARBA00022824"/>
    </source>
</evidence>
<keyword evidence="7" id="KW-0808">Transferase</keyword>
<comment type="similarity">
    <text evidence="3">Belongs to the ALG10 glucosyltransferase family.</text>
</comment>
<reference evidence="16 17" key="1">
    <citation type="journal article" date="2014" name="Nat. Genet.">
        <title>Genome and transcriptome of the porcine whipworm Trichuris suis.</title>
        <authorList>
            <person name="Jex A.R."/>
            <person name="Nejsum P."/>
            <person name="Schwarz E.M."/>
            <person name="Hu L."/>
            <person name="Young N.D."/>
            <person name="Hall R.S."/>
            <person name="Korhonen P.K."/>
            <person name="Liao S."/>
            <person name="Thamsborg S."/>
            <person name="Xia J."/>
            <person name="Xu P."/>
            <person name="Wang S."/>
            <person name="Scheerlinck J.P."/>
            <person name="Hofmann A."/>
            <person name="Sternberg P.W."/>
            <person name="Wang J."/>
            <person name="Gasser R.B."/>
        </authorList>
    </citation>
    <scope>NUCLEOTIDE SEQUENCE [LARGE SCALE GENOMIC DNA]</scope>
    <source>
        <strain evidence="16">DCEP-RM93F</strain>
        <strain evidence="15">DCEP-RM93M</strain>
    </source>
</reference>
<dbReference type="Pfam" id="PF04922">
    <property type="entry name" value="DIE2_ALG10"/>
    <property type="match status" value="1"/>
</dbReference>
<evidence type="ECO:0000313" key="16">
    <source>
        <dbReference type="EMBL" id="KFD66125.1"/>
    </source>
</evidence>
<feature type="transmembrane region" description="Helical" evidence="14">
    <location>
        <begin position="411"/>
        <end position="431"/>
    </location>
</feature>
<keyword evidence="8 14" id="KW-0812">Transmembrane</keyword>
<feature type="transmembrane region" description="Helical" evidence="14">
    <location>
        <begin position="167"/>
        <end position="192"/>
    </location>
</feature>
<evidence type="ECO:0000256" key="12">
    <source>
        <dbReference type="ARBA" id="ARBA00044727"/>
    </source>
</evidence>
<dbReference type="PANTHER" id="PTHR12989:SF10">
    <property type="entry name" value="DOL-P-GLC:GLC(2)MAN(9)GLCNAC(2)-PP-DOL ALPHA-1,2-GLUCOSYLTRANSFERASE-RELATED"/>
    <property type="match status" value="1"/>
</dbReference>
<evidence type="ECO:0000256" key="3">
    <source>
        <dbReference type="ARBA" id="ARBA00010600"/>
    </source>
</evidence>
<evidence type="ECO:0000256" key="13">
    <source>
        <dbReference type="ARBA" id="ARBA00048064"/>
    </source>
</evidence>
<feature type="transmembrane region" description="Helical" evidence="14">
    <location>
        <begin position="299"/>
        <end position="323"/>
    </location>
</feature>
<feature type="transmembrane region" description="Helical" evidence="14">
    <location>
        <begin position="93"/>
        <end position="109"/>
    </location>
</feature>
<dbReference type="EMBL" id="KL363191">
    <property type="protein sequence ID" value="KFD56889.1"/>
    <property type="molecule type" value="Genomic_DNA"/>
</dbReference>
<keyword evidence="6" id="KW-0328">Glycosyltransferase</keyword>
<evidence type="ECO:0000256" key="7">
    <source>
        <dbReference type="ARBA" id="ARBA00022679"/>
    </source>
</evidence>
<keyword evidence="9" id="KW-0256">Endoplasmic reticulum</keyword>
<evidence type="ECO:0000256" key="11">
    <source>
        <dbReference type="ARBA" id="ARBA00023136"/>
    </source>
</evidence>
<keyword evidence="10 14" id="KW-1133">Transmembrane helix</keyword>
<name>A0A085N9H9_9BILA</name>
<dbReference type="GO" id="GO:0106073">
    <property type="term" value="F:dolichyl pyrophosphate Glc2Man9GlcNAc2 alpha-1,2-glucosyltransferase activity"/>
    <property type="evidence" value="ECO:0007669"/>
    <property type="project" value="UniProtKB-EC"/>
</dbReference>
<dbReference type="GO" id="GO:0005789">
    <property type="term" value="C:endoplasmic reticulum membrane"/>
    <property type="evidence" value="ECO:0007669"/>
    <property type="project" value="UniProtKB-SubCell"/>
</dbReference>
<evidence type="ECO:0000256" key="14">
    <source>
        <dbReference type="SAM" id="Phobius"/>
    </source>
</evidence>
<comment type="subcellular location">
    <subcellularLocation>
        <location evidence="1">Endoplasmic reticulum membrane</location>
        <topology evidence="1">Multi-pass membrane protein</topology>
    </subcellularLocation>
</comment>
<dbReference type="PIRSF" id="PIRSF028810">
    <property type="entry name" value="Alpha1_2_glucosyltferase_Alg10"/>
    <property type="match status" value="1"/>
</dbReference>
<evidence type="ECO:0000256" key="5">
    <source>
        <dbReference type="ARBA" id="ARBA00018512"/>
    </source>
</evidence>
<evidence type="ECO:0000256" key="6">
    <source>
        <dbReference type="ARBA" id="ARBA00022676"/>
    </source>
</evidence>
<keyword evidence="11 14" id="KW-0472">Membrane</keyword>
<feature type="transmembrane region" description="Helical" evidence="14">
    <location>
        <begin position="335"/>
        <end position="356"/>
    </location>
</feature>
<evidence type="ECO:0000256" key="4">
    <source>
        <dbReference type="ARBA" id="ARBA00011967"/>
    </source>
</evidence>
<dbReference type="EMBL" id="KL367527">
    <property type="protein sequence ID" value="KFD66125.1"/>
    <property type="molecule type" value="Genomic_DNA"/>
</dbReference>
<dbReference type="GO" id="GO:0006488">
    <property type="term" value="P:dolichol-linked oligosaccharide biosynthetic process"/>
    <property type="evidence" value="ECO:0007669"/>
    <property type="project" value="InterPro"/>
</dbReference>
<accession>A0A085N9H9</accession>